<dbReference type="InterPro" id="IPR024240">
    <property type="entry name" value="NAGLU_N"/>
</dbReference>
<dbReference type="InterPro" id="IPR024732">
    <property type="entry name" value="NAGLU_C"/>
</dbReference>
<dbReference type="Gene3D" id="3.20.20.80">
    <property type="entry name" value="Glycosidases"/>
    <property type="match status" value="1"/>
</dbReference>
<dbReference type="Proteomes" id="UP000683000">
    <property type="component" value="Unassembled WGS sequence"/>
</dbReference>
<dbReference type="PANTHER" id="PTHR12872:SF1">
    <property type="entry name" value="ALPHA-N-ACETYLGLUCOSAMINIDASE"/>
    <property type="match status" value="1"/>
</dbReference>
<evidence type="ECO:0000256" key="1">
    <source>
        <dbReference type="ARBA" id="ARBA00022801"/>
    </source>
</evidence>
<dbReference type="InterPro" id="IPR024733">
    <property type="entry name" value="NAGLU_tim-barrel"/>
</dbReference>
<keyword evidence="1 6" id="KW-0378">Hydrolase</keyword>
<dbReference type="Gene3D" id="3.30.379.10">
    <property type="entry name" value="Chitobiase/beta-hexosaminidase domain 2-like"/>
    <property type="match status" value="1"/>
</dbReference>
<dbReference type="Pfam" id="PF05089">
    <property type="entry name" value="NAGLU"/>
    <property type="match status" value="1"/>
</dbReference>
<feature type="signal peptide" evidence="2">
    <location>
        <begin position="1"/>
        <end position="19"/>
    </location>
</feature>
<dbReference type="EMBL" id="JAGFBS010000021">
    <property type="protein sequence ID" value="KAG6373674.1"/>
    <property type="molecule type" value="Genomic_DNA"/>
</dbReference>
<keyword evidence="2" id="KW-0732">Signal</keyword>
<evidence type="ECO:0000256" key="2">
    <source>
        <dbReference type="SAM" id="SignalP"/>
    </source>
</evidence>
<evidence type="ECO:0000259" key="3">
    <source>
        <dbReference type="Pfam" id="PF05089"/>
    </source>
</evidence>
<dbReference type="PANTHER" id="PTHR12872">
    <property type="entry name" value="ALPHA-N-ACETYLGLUCOSAMINIDASE"/>
    <property type="match status" value="1"/>
</dbReference>
<dbReference type="GO" id="GO:0016787">
    <property type="term" value="F:hydrolase activity"/>
    <property type="evidence" value="ECO:0007669"/>
    <property type="project" value="UniProtKB-KW"/>
</dbReference>
<reference evidence="6" key="1">
    <citation type="submission" date="2021-03" db="EMBL/GenBank/DDBJ databases">
        <title>Evolutionary innovations through gain and loss of genes in the ectomycorrhizal Boletales.</title>
        <authorList>
            <person name="Wu G."/>
            <person name="Miyauchi S."/>
            <person name="Morin E."/>
            <person name="Yang Z.-L."/>
            <person name="Xu J."/>
            <person name="Martin F.M."/>
        </authorList>
    </citation>
    <scope>NUCLEOTIDE SEQUENCE</scope>
    <source>
        <strain evidence="6">BR01</strain>
    </source>
</reference>
<dbReference type="OrthoDB" id="64736at2759"/>
<name>A0A8I2YJM2_9AGAM</name>
<evidence type="ECO:0000259" key="4">
    <source>
        <dbReference type="Pfam" id="PF12971"/>
    </source>
</evidence>
<feature type="chain" id="PRO_5034605457" evidence="2">
    <location>
        <begin position="20"/>
        <end position="764"/>
    </location>
</feature>
<protein>
    <submittedName>
        <fullName evidence="6">Glycoside hydrolase family 89 protein</fullName>
    </submittedName>
</protein>
<dbReference type="Gene3D" id="1.20.120.670">
    <property type="entry name" value="N-acetyl-b-d-glucoasminidase"/>
    <property type="match status" value="1"/>
</dbReference>
<organism evidence="6 7">
    <name type="scientific">Boletus reticuloceps</name>
    <dbReference type="NCBI Taxonomy" id="495285"/>
    <lineage>
        <taxon>Eukaryota</taxon>
        <taxon>Fungi</taxon>
        <taxon>Dikarya</taxon>
        <taxon>Basidiomycota</taxon>
        <taxon>Agaricomycotina</taxon>
        <taxon>Agaricomycetes</taxon>
        <taxon>Agaricomycetidae</taxon>
        <taxon>Boletales</taxon>
        <taxon>Boletineae</taxon>
        <taxon>Boletaceae</taxon>
        <taxon>Boletoideae</taxon>
        <taxon>Boletus</taxon>
    </lineage>
</organism>
<accession>A0A8I2YJM2</accession>
<sequence length="764" mass="84229">MRVIGGTGFVVLALGAAAAAHVSERGATQTGSLDGLYSLVKRRIPSHSDSFHFDLVPDDGALDTFTLSDVDSYGQGNAHINIQCSLVSACARGTLLNTVVSTSGGLVLGSIDDLPDKLPSIGAPVTHSSLVKYRYFFNTVTFSYTTTFYTFQDWELLLDWMALRGVNLPLAWVGYEYILVQVFREAGLSDSNIYNFFSGPPFQAFNRFGNIQGSWGGELSIQWVEDQFELQKQLIPRMVELGMTPVMPSFTGFVPPALSELHPNAAIIVGGQWENFPSAYTNVSFLEPFDPLFSTLQKSFISKQAAAYGNVSHIYTLDQYNENNPSSNNASYLQSISSNTFASLRAADPDAVWMMQGWMFFSSQAFWTTDLVQAYLGGVPGNDSLIILDLYSEAQPQWERLDAYYGKNWIWCQLHDYGGNMGFEGNLVNITEAPLNALAAARSSMVGMGLTPEGLEGNEIVYDILLDQAWSSTPIDQTSYISSWVSRRYNVDNLPQAAVDAWQLLASTVYNNQNPSAQATVKSILELAPALTGLVNRTGHHPTLLFYDTNTTIVPALQMLINATQESQELRTIPEFQYDLVDVTRQLLANRFIDIYENLVHVYNSSSTDVTAVELAARPLLGLIQDLDRLLSMNSHFLLSNWLDAARSWSHGNETYAAYLEYTARNQITLWGPTGQINDYASKQWSGLVGGYYPARWQAFVKYLVESKQNSSYDAATVAKMMLSIGEEWDNRNAGGSGGTTGDPLEIVRALAADYTGLSGSPAE</sequence>
<dbReference type="AlphaFoldDB" id="A0A8I2YJM2"/>
<dbReference type="Pfam" id="PF12972">
    <property type="entry name" value="NAGLU_C"/>
    <property type="match status" value="1"/>
</dbReference>
<dbReference type="InterPro" id="IPR029018">
    <property type="entry name" value="Hex-like_dom2"/>
</dbReference>
<comment type="caution">
    <text evidence="6">The sequence shown here is derived from an EMBL/GenBank/DDBJ whole genome shotgun (WGS) entry which is preliminary data.</text>
</comment>
<gene>
    <name evidence="6" type="ORF">JVT61DRAFT_6344</name>
</gene>
<proteinExistence type="predicted"/>
<feature type="domain" description="Alpha-N-acetylglucosaminidase tim-barrel" evidence="3">
    <location>
        <begin position="134"/>
        <end position="471"/>
    </location>
</feature>
<feature type="domain" description="Alpha-N-acetylglucosaminidase C-terminal" evidence="5">
    <location>
        <begin position="480"/>
        <end position="752"/>
    </location>
</feature>
<dbReference type="Pfam" id="PF12971">
    <property type="entry name" value="NAGLU_N"/>
    <property type="match status" value="1"/>
</dbReference>
<feature type="domain" description="Alpha-N-acetylglucosaminidase N-terminal" evidence="4">
    <location>
        <begin position="35"/>
        <end position="93"/>
    </location>
</feature>
<evidence type="ECO:0000313" key="6">
    <source>
        <dbReference type="EMBL" id="KAG6373674.1"/>
    </source>
</evidence>
<dbReference type="InterPro" id="IPR007781">
    <property type="entry name" value="NAGLU"/>
</dbReference>
<dbReference type="SUPFAM" id="SSF51445">
    <property type="entry name" value="(Trans)glycosidases"/>
    <property type="match status" value="1"/>
</dbReference>
<evidence type="ECO:0000313" key="7">
    <source>
        <dbReference type="Proteomes" id="UP000683000"/>
    </source>
</evidence>
<evidence type="ECO:0000259" key="5">
    <source>
        <dbReference type="Pfam" id="PF12972"/>
    </source>
</evidence>
<keyword evidence="7" id="KW-1185">Reference proteome</keyword>
<dbReference type="InterPro" id="IPR017853">
    <property type="entry name" value="GH"/>
</dbReference>